<keyword evidence="4 6" id="KW-0269">Exonuclease</keyword>
<evidence type="ECO:0000256" key="2">
    <source>
        <dbReference type="ARBA" id="ARBA00022741"/>
    </source>
</evidence>
<dbReference type="GO" id="GO:0004386">
    <property type="term" value="F:helicase activity"/>
    <property type="evidence" value="ECO:0007669"/>
    <property type="project" value="UniProtKB-KW"/>
</dbReference>
<evidence type="ECO:0000256" key="5">
    <source>
        <dbReference type="ARBA" id="ARBA00022840"/>
    </source>
</evidence>
<name>A0ABS6T8R9_9ENTE</name>
<evidence type="ECO:0000256" key="4">
    <source>
        <dbReference type="ARBA" id="ARBA00022839"/>
    </source>
</evidence>
<keyword evidence="3 6" id="KW-0378">Hydrolase</keyword>
<protein>
    <recommendedName>
        <fullName evidence="6 7">3'-5' exonuclease DinG</fullName>
        <ecNumber evidence="6 7">3.1.-.-</ecNumber>
    </recommendedName>
</protein>
<dbReference type="Proteomes" id="UP000774130">
    <property type="component" value="Unassembled WGS sequence"/>
</dbReference>
<dbReference type="InterPro" id="IPR013520">
    <property type="entry name" value="Ribonucl_H"/>
</dbReference>
<keyword evidence="2 6" id="KW-0547">Nucleotide-binding</keyword>
<keyword evidence="9" id="KW-0347">Helicase</keyword>
<dbReference type="EMBL" id="JAHUZB010000001">
    <property type="protein sequence ID" value="MBV7389298.1"/>
    <property type="molecule type" value="Genomic_DNA"/>
</dbReference>
<feature type="domain" description="Helicase ATP-binding" evidence="8">
    <location>
        <begin position="244"/>
        <end position="510"/>
    </location>
</feature>
<feature type="short sequence motif" description="DEAH box" evidence="6">
    <location>
        <begin position="459"/>
        <end position="462"/>
    </location>
</feature>
<evidence type="ECO:0000256" key="1">
    <source>
        <dbReference type="ARBA" id="ARBA00022722"/>
    </source>
</evidence>
<dbReference type="InterPro" id="IPR006555">
    <property type="entry name" value="ATP-dep_Helicase_C"/>
</dbReference>
<comment type="similarity">
    <text evidence="6 7">Belongs to the helicase family. DinG subfamily. Type 2 sub-subfamily.</text>
</comment>
<evidence type="ECO:0000256" key="6">
    <source>
        <dbReference type="HAMAP-Rule" id="MF_02206"/>
    </source>
</evidence>
<organism evidence="9 10">
    <name type="scientific">Enterococcus alishanensis</name>
    <dbReference type="NCBI Taxonomy" id="1303817"/>
    <lineage>
        <taxon>Bacteria</taxon>
        <taxon>Bacillati</taxon>
        <taxon>Bacillota</taxon>
        <taxon>Bacilli</taxon>
        <taxon>Lactobacillales</taxon>
        <taxon>Enterococcaceae</taxon>
        <taxon>Enterococcus</taxon>
    </lineage>
</organism>
<dbReference type="InterPro" id="IPR045028">
    <property type="entry name" value="DinG/Rad3-like"/>
</dbReference>
<dbReference type="NCBIfam" id="TIGR00573">
    <property type="entry name" value="dnaq"/>
    <property type="match status" value="1"/>
</dbReference>
<evidence type="ECO:0000256" key="7">
    <source>
        <dbReference type="RuleBase" id="RU364106"/>
    </source>
</evidence>
<keyword evidence="5 6" id="KW-0067">ATP-binding</keyword>
<dbReference type="PANTHER" id="PTHR11472:SF34">
    <property type="entry name" value="REGULATOR OF TELOMERE ELONGATION HELICASE 1"/>
    <property type="match status" value="1"/>
</dbReference>
<comment type="function">
    <text evidence="6 7">3'-5' exonuclease.</text>
</comment>
<dbReference type="InterPro" id="IPR006054">
    <property type="entry name" value="DnaQ"/>
</dbReference>
<accession>A0ABS6T8R9</accession>
<dbReference type="NCBIfam" id="TIGR01407">
    <property type="entry name" value="dinG_rel"/>
    <property type="match status" value="1"/>
</dbReference>
<keyword evidence="10" id="KW-1185">Reference proteome</keyword>
<dbReference type="EC" id="3.1.-.-" evidence="6 7"/>
<dbReference type="InterPro" id="IPR014013">
    <property type="entry name" value="Helic_SF1/SF2_ATP-bd_DinG/Rad3"/>
</dbReference>
<sequence length="914" mass="105230">MKNTYAIVDIETTGTDPKTDRIIQFGCVLVENGEIVSRFATDINPDQRISSQIQHLTGISNQRVAKAPYFEDVAVTIANFLSDTIFVAHNIYFDYTFLSNELVRCGLPELTSPGIDTVELAQIFMPTALSFRLKDLAEELAFSHKNPHQADSDAEVTAELLINLEKRIRQLPLITLEQIVKLADHMAFQTKDYLAEILADRKQQQETPSAEIEIIFGLALKKKTAPLYLENLYQRSYPRMKKNKEKLYGQKLSFRKEQGRLMNLVYDFFNSQEKADLIVEAATGIGKTLGYLLPMSYLATPENPLVVSTASLLLQEQMLNKDLPLLNELLEQQLQAVVMKSSRHYIDLARFYQTLQGEIGQKQYTFYQMAVLVWLTMTETGDFDELNMTRLNHTFWQEVGHLGLESLNPSNPFYAVDFLVQRNKKLQQSNLVITNHAFLAEESYRKTPQLPSSSYLIIDEAHHLSRTLTRISSHQLSVTAISKRYQQLLETNKILTWQNLVNHDQQISHLIEMLFDIYSELVADLTDLFPEMIRLTKDDIKVLSQDQFDQVSNYGQDLISRIQILYRDISIVTEKIAAYFQLHQASFGIEEQSDVHDFLALKEKLNSEGETFDQFVTFWEARYLHWLEEKSQRIAVEDLAAQVLPETRWYSRYQQILYLGGTLKITSDRRYFAKRWGIDADLKVIASPYDYSQQARLYVPNDSLDIQTASPERYGQYIAEIIGQVAAKEVRPILVLFTSHDILNRVYRYLRLPMLQENREILAQGSGGSREKLLKRFLLSEDAILLGADSFWEGIDLPGEILQVLIVTRLPFENPKRPLVKARNEYLTSLGVNSFYEEAIPHTILRLRQALGRLIRSEEDKGVMFLLDQRFIKASYGKRLQKALPKELPIINHSFADNLADAHDFLNSDKNSEK</sequence>
<dbReference type="Pfam" id="PF13307">
    <property type="entry name" value="Helicase_C_2"/>
    <property type="match status" value="1"/>
</dbReference>
<gene>
    <name evidence="6 7" type="primary">dinG</name>
    <name evidence="9" type="ORF">KUA55_01285</name>
</gene>
<reference evidence="9 10" key="1">
    <citation type="submission" date="2021-06" db="EMBL/GenBank/DDBJ databases">
        <title>Enterococcus alishanensis sp. nov., a novel lactic acid bacterium isolated from fresh coffee beans.</title>
        <authorList>
            <person name="Chen Y.-S."/>
        </authorList>
    </citation>
    <scope>NUCLEOTIDE SEQUENCE [LARGE SCALE GENOMIC DNA]</scope>
    <source>
        <strain evidence="9 10">ALS3</strain>
    </source>
</reference>
<dbReference type="HAMAP" id="MF_02206">
    <property type="entry name" value="DinG_exonucl"/>
    <property type="match status" value="1"/>
</dbReference>
<dbReference type="SMART" id="SM00491">
    <property type="entry name" value="HELICc2"/>
    <property type="match status" value="1"/>
</dbReference>
<keyword evidence="1 6" id="KW-0540">Nuclease</keyword>
<comment type="caution">
    <text evidence="9">The sequence shown here is derived from an EMBL/GenBank/DDBJ whole genome shotgun (WGS) entry which is preliminary data.</text>
</comment>
<proteinExistence type="inferred from homology"/>
<evidence type="ECO:0000313" key="10">
    <source>
        <dbReference type="Proteomes" id="UP000774130"/>
    </source>
</evidence>
<dbReference type="RefSeq" id="WP_218324363.1">
    <property type="nucleotide sequence ID" value="NZ_JAHUZB010000001.1"/>
</dbReference>
<evidence type="ECO:0000313" key="9">
    <source>
        <dbReference type="EMBL" id="MBV7389298.1"/>
    </source>
</evidence>
<dbReference type="PROSITE" id="PS51193">
    <property type="entry name" value="HELICASE_ATP_BIND_2"/>
    <property type="match status" value="1"/>
</dbReference>
<evidence type="ECO:0000259" key="8">
    <source>
        <dbReference type="PROSITE" id="PS51193"/>
    </source>
</evidence>
<feature type="binding site" evidence="6">
    <location>
        <begin position="281"/>
        <end position="288"/>
    </location>
    <ligand>
        <name>ATP</name>
        <dbReference type="ChEBI" id="CHEBI:30616"/>
    </ligand>
</feature>
<dbReference type="InterPro" id="IPR006310">
    <property type="entry name" value="DinG"/>
</dbReference>
<dbReference type="CDD" id="cd06127">
    <property type="entry name" value="DEDDh"/>
    <property type="match status" value="1"/>
</dbReference>
<dbReference type="PANTHER" id="PTHR11472">
    <property type="entry name" value="DNA REPAIR DEAD HELICASE RAD3/XP-D SUBFAMILY MEMBER"/>
    <property type="match status" value="1"/>
</dbReference>
<dbReference type="Pfam" id="PF00929">
    <property type="entry name" value="RNase_T"/>
    <property type="match status" value="1"/>
</dbReference>
<dbReference type="SMART" id="SM00479">
    <property type="entry name" value="EXOIII"/>
    <property type="match status" value="1"/>
</dbReference>
<evidence type="ECO:0000256" key="3">
    <source>
        <dbReference type="ARBA" id="ARBA00022801"/>
    </source>
</evidence>